<dbReference type="InterPro" id="IPR008030">
    <property type="entry name" value="NmrA-like"/>
</dbReference>
<dbReference type="Proteomes" id="UP000318199">
    <property type="component" value="Unassembled WGS sequence"/>
</dbReference>
<dbReference type="PANTHER" id="PTHR43162">
    <property type="match status" value="1"/>
</dbReference>
<feature type="domain" description="NmrA-like" evidence="1">
    <location>
        <begin position="39"/>
        <end position="283"/>
    </location>
</feature>
<comment type="caution">
    <text evidence="2">The sequence shown here is derived from an EMBL/GenBank/DDBJ whole genome shotgun (WGS) entry which is preliminary data.</text>
</comment>
<sequence>MGAALSGGGSIEEHLEVLPSVLQYRWSVISILSLGGRTMILVIGATGNIGTEVAHLLVKAGATVRALARDEAKAKAALGPKVQVVQGDLEQPASLAQAMKGVEKVFLVTPLHLDQVAMKSAAIQAAKQAGVRHLVMSTGIGAGPQAGVEIGRSHGRSQEEVIATGIPYTFLQPTFFMQNMMMFADAIRGQGAFYLPLGESRVSWVDARDIALVGAKALTEAGHENKAYPLTGGEALTCAEMARTLSDVLGKTVNHVDVPLAAARQGMLDAGMPAKLADMMNELYALGPAGHLAYVADTVKSVTGQAPRSFRQFAQEHAAAFKG</sequence>
<dbReference type="PANTHER" id="PTHR43162:SF1">
    <property type="entry name" value="PRESTALK A DIFFERENTIATION PROTEIN A"/>
    <property type="match status" value="1"/>
</dbReference>
<dbReference type="OrthoDB" id="112777at2"/>
<dbReference type="EMBL" id="VOBQ01000008">
    <property type="protein sequence ID" value="TWO71215.1"/>
    <property type="molecule type" value="Genomic_DNA"/>
</dbReference>
<dbReference type="AlphaFoldDB" id="A0A562ZSE3"/>
<dbReference type="Pfam" id="PF05368">
    <property type="entry name" value="NmrA"/>
    <property type="match status" value="1"/>
</dbReference>
<dbReference type="InterPro" id="IPR036291">
    <property type="entry name" value="NAD(P)-bd_dom_sf"/>
</dbReference>
<evidence type="ECO:0000313" key="2">
    <source>
        <dbReference type="EMBL" id="TWO71215.1"/>
    </source>
</evidence>
<keyword evidence="3" id="KW-1185">Reference proteome</keyword>
<accession>A0A562ZSE3</accession>
<dbReference type="Gene3D" id="3.40.50.720">
    <property type="entry name" value="NAD(P)-binding Rossmann-like Domain"/>
    <property type="match status" value="1"/>
</dbReference>
<proteinExistence type="predicted"/>
<dbReference type="Gene3D" id="3.90.25.10">
    <property type="entry name" value="UDP-galactose 4-epimerase, domain 1"/>
    <property type="match status" value="1"/>
</dbReference>
<name>A0A562ZSE3_9BURK</name>
<evidence type="ECO:0000313" key="3">
    <source>
        <dbReference type="Proteomes" id="UP000318199"/>
    </source>
</evidence>
<protein>
    <submittedName>
        <fullName evidence="2">SDR family oxidoreductase</fullName>
    </submittedName>
</protein>
<organism evidence="2 3">
    <name type="scientific">Caenimonas sedimenti</name>
    <dbReference type="NCBI Taxonomy" id="2596921"/>
    <lineage>
        <taxon>Bacteria</taxon>
        <taxon>Pseudomonadati</taxon>
        <taxon>Pseudomonadota</taxon>
        <taxon>Betaproteobacteria</taxon>
        <taxon>Burkholderiales</taxon>
        <taxon>Comamonadaceae</taxon>
        <taxon>Caenimonas</taxon>
    </lineage>
</organism>
<evidence type="ECO:0000259" key="1">
    <source>
        <dbReference type="Pfam" id="PF05368"/>
    </source>
</evidence>
<reference evidence="2 3" key="1">
    <citation type="submission" date="2019-07" db="EMBL/GenBank/DDBJ databases">
        <title>Caenimonas sedimenti sp. nov., isolated from activated sludge.</title>
        <authorList>
            <person name="Xu J."/>
        </authorList>
    </citation>
    <scope>NUCLEOTIDE SEQUENCE [LARGE SCALE GENOMIC DNA]</scope>
    <source>
        <strain evidence="2 3">HX-9-20</strain>
    </source>
</reference>
<dbReference type="SUPFAM" id="SSF51735">
    <property type="entry name" value="NAD(P)-binding Rossmann-fold domains"/>
    <property type="match status" value="1"/>
</dbReference>
<dbReference type="InterPro" id="IPR051604">
    <property type="entry name" value="Ergot_Alk_Oxidoreductase"/>
</dbReference>
<dbReference type="CDD" id="cd05269">
    <property type="entry name" value="TMR_SDR_a"/>
    <property type="match status" value="1"/>
</dbReference>
<gene>
    <name evidence="2" type="ORF">FN976_09765</name>
</gene>